<evidence type="ECO:0000313" key="3">
    <source>
        <dbReference type="Proteomes" id="UP000789405"/>
    </source>
</evidence>
<dbReference type="EMBL" id="CAJVPY010025308">
    <property type="protein sequence ID" value="CAG8788041.1"/>
    <property type="molecule type" value="Genomic_DNA"/>
</dbReference>
<feature type="non-terminal residue" evidence="2">
    <location>
        <position position="138"/>
    </location>
</feature>
<keyword evidence="3" id="KW-1185">Reference proteome</keyword>
<comment type="caution">
    <text evidence="2">The sequence shown here is derived from an EMBL/GenBank/DDBJ whole genome shotgun (WGS) entry which is preliminary data.</text>
</comment>
<feature type="non-terminal residue" evidence="2">
    <location>
        <position position="1"/>
    </location>
</feature>
<evidence type="ECO:0000313" key="2">
    <source>
        <dbReference type="EMBL" id="CAG8788041.1"/>
    </source>
</evidence>
<reference evidence="2" key="1">
    <citation type="submission" date="2021-06" db="EMBL/GenBank/DDBJ databases">
        <authorList>
            <person name="Kallberg Y."/>
            <person name="Tangrot J."/>
            <person name="Rosling A."/>
        </authorList>
    </citation>
    <scope>NUCLEOTIDE SEQUENCE</scope>
    <source>
        <strain evidence="2">MA453B</strain>
    </source>
</reference>
<feature type="coiled-coil region" evidence="1">
    <location>
        <begin position="7"/>
        <end position="69"/>
    </location>
</feature>
<name>A0A9N9JP74_9GLOM</name>
<protein>
    <submittedName>
        <fullName evidence="2">6035_t:CDS:1</fullName>
    </submittedName>
</protein>
<proteinExistence type="predicted"/>
<accession>A0A9N9JP74</accession>
<gene>
    <name evidence="2" type="ORF">DERYTH_LOCUS20819</name>
</gene>
<dbReference type="AlphaFoldDB" id="A0A9N9JP74"/>
<evidence type="ECO:0000256" key="1">
    <source>
        <dbReference type="SAM" id="Coils"/>
    </source>
</evidence>
<keyword evidence="1" id="KW-0175">Coiled coil</keyword>
<organism evidence="2 3">
    <name type="scientific">Dentiscutata erythropus</name>
    <dbReference type="NCBI Taxonomy" id="1348616"/>
    <lineage>
        <taxon>Eukaryota</taxon>
        <taxon>Fungi</taxon>
        <taxon>Fungi incertae sedis</taxon>
        <taxon>Mucoromycota</taxon>
        <taxon>Glomeromycotina</taxon>
        <taxon>Glomeromycetes</taxon>
        <taxon>Diversisporales</taxon>
        <taxon>Gigasporaceae</taxon>
        <taxon>Dentiscutata</taxon>
    </lineage>
</organism>
<sequence>ALAQSKLKDTISQLSQMLQHLEVLENRGMISDVDKEKKQKYRSQKRQKLQQMEKQLKEAGLDMQLVRSTVGHPSLEEAQPGLLEAIVQIVSSNRQADERRLIPRQHNSEEEKQHIKMVLVKLLRSQNLARRSHDDTHF</sequence>
<dbReference type="OrthoDB" id="2433005at2759"/>
<dbReference type="Proteomes" id="UP000789405">
    <property type="component" value="Unassembled WGS sequence"/>
</dbReference>